<comment type="caution">
    <text evidence="2">The sequence shown here is derived from an EMBL/GenBank/DDBJ whole genome shotgun (WGS) entry which is preliminary data.</text>
</comment>
<dbReference type="Proteomes" id="UP001500236">
    <property type="component" value="Unassembled WGS sequence"/>
</dbReference>
<feature type="compositionally biased region" description="Low complexity" evidence="1">
    <location>
        <begin position="26"/>
        <end position="39"/>
    </location>
</feature>
<evidence type="ECO:0000313" key="3">
    <source>
        <dbReference type="Proteomes" id="UP001500236"/>
    </source>
</evidence>
<evidence type="ECO:0000256" key="1">
    <source>
        <dbReference type="SAM" id="MobiDB-lite"/>
    </source>
</evidence>
<proteinExistence type="predicted"/>
<dbReference type="EMBL" id="BAAAVT010000009">
    <property type="protein sequence ID" value="GAA3064338.1"/>
    <property type="molecule type" value="Genomic_DNA"/>
</dbReference>
<evidence type="ECO:0000313" key="2">
    <source>
        <dbReference type="EMBL" id="GAA3064338.1"/>
    </source>
</evidence>
<feature type="region of interest" description="Disordered" evidence="1">
    <location>
        <begin position="1"/>
        <end position="68"/>
    </location>
</feature>
<reference evidence="3" key="1">
    <citation type="journal article" date="2019" name="Int. J. Syst. Evol. Microbiol.">
        <title>The Global Catalogue of Microorganisms (GCM) 10K type strain sequencing project: providing services to taxonomists for standard genome sequencing and annotation.</title>
        <authorList>
            <consortium name="The Broad Institute Genomics Platform"/>
            <consortium name="The Broad Institute Genome Sequencing Center for Infectious Disease"/>
            <person name="Wu L."/>
            <person name="Ma J."/>
        </authorList>
    </citation>
    <scope>NUCLEOTIDE SEQUENCE [LARGE SCALE GENOMIC DNA]</scope>
    <source>
        <strain evidence="3">JCM 14309</strain>
    </source>
</reference>
<sequence>MCHTGDLTRDCSDGDGVPSRPDGAALRLEPPMLLPESPMHSGAGNGRTPAGAARSGADGPGHCGMRHRGVEPLGVRHLEAPHLDASHDKARHDEVRYDGARYDVPLGRERTHDQVRPHGA</sequence>
<feature type="region of interest" description="Disordered" evidence="1">
    <location>
        <begin position="81"/>
        <end position="120"/>
    </location>
</feature>
<gene>
    <name evidence="2" type="ORF">GCM10010529_16760</name>
</gene>
<name>A0ABP6LWA3_9MICC</name>
<feature type="compositionally biased region" description="Basic and acidic residues" evidence="1">
    <location>
        <begin position="1"/>
        <end position="12"/>
    </location>
</feature>
<protein>
    <submittedName>
        <fullName evidence="2">Uncharacterized protein</fullName>
    </submittedName>
</protein>
<organism evidence="2 3">
    <name type="scientific">Nesterenkonia aethiopica</name>
    <dbReference type="NCBI Taxonomy" id="269144"/>
    <lineage>
        <taxon>Bacteria</taxon>
        <taxon>Bacillati</taxon>
        <taxon>Actinomycetota</taxon>
        <taxon>Actinomycetes</taxon>
        <taxon>Micrococcales</taxon>
        <taxon>Micrococcaceae</taxon>
        <taxon>Nesterenkonia</taxon>
    </lineage>
</organism>
<accession>A0ABP6LWA3</accession>
<keyword evidence="3" id="KW-1185">Reference proteome</keyword>